<name>A0ABR2GER1_9ROSI</name>
<gene>
    <name evidence="2" type="ORF">V6N12_050882</name>
</gene>
<feature type="region of interest" description="Disordered" evidence="1">
    <location>
        <begin position="1"/>
        <end position="24"/>
    </location>
</feature>
<protein>
    <submittedName>
        <fullName evidence="2">Uncharacterized protein</fullName>
    </submittedName>
</protein>
<evidence type="ECO:0000313" key="2">
    <source>
        <dbReference type="EMBL" id="KAK8601037.1"/>
    </source>
</evidence>
<comment type="caution">
    <text evidence="2">The sequence shown here is derived from an EMBL/GenBank/DDBJ whole genome shotgun (WGS) entry which is preliminary data.</text>
</comment>
<dbReference type="EMBL" id="JBBPBM010000001">
    <property type="protein sequence ID" value="KAK8601037.1"/>
    <property type="molecule type" value="Genomic_DNA"/>
</dbReference>
<dbReference type="InterPro" id="IPR038765">
    <property type="entry name" value="Papain-like_cys_pep_sf"/>
</dbReference>
<dbReference type="Proteomes" id="UP001472677">
    <property type="component" value="Unassembled WGS sequence"/>
</dbReference>
<feature type="compositionally biased region" description="Basic and acidic residues" evidence="1">
    <location>
        <begin position="1"/>
        <end position="20"/>
    </location>
</feature>
<evidence type="ECO:0000313" key="3">
    <source>
        <dbReference type="Proteomes" id="UP001472677"/>
    </source>
</evidence>
<reference evidence="2 3" key="1">
    <citation type="journal article" date="2024" name="G3 (Bethesda)">
        <title>Genome assembly of Hibiscus sabdariffa L. provides insights into metabolisms of medicinal natural products.</title>
        <authorList>
            <person name="Kim T."/>
        </authorList>
    </citation>
    <scope>NUCLEOTIDE SEQUENCE [LARGE SCALE GENOMIC DNA]</scope>
    <source>
        <strain evidence="2">TK-2024</strain>
        <tissue evidence="2">Old leaves</tissue>
    </source>
</reference>
<organism evidence="2 3">
    <name type="scientific">Hibiscus sabdariffa</name>
    <name type="common">roselle</name>
    <dbReference type="NCBI Taxonomy" id="183260"/>
    <lineage>
        <taxon>Eukaryota</taxon>
        <taxon>Viridiplantae</taxon>
        <taxon>Streptophyta</taxon>
        <taxon>Embryophyta</taxon>
        <taxon>Tracheophyta</taxon>
        <taxon>Spermatophyta</taxon>
        <taxon>Magnoliopsida</taxon>
        <taxon>eudicotyledons</taxon>
        <taxon>Gunneridae</taxon>
        <taxon>Pentapetalae</taxon>
        <taxon>rosids</taxon>
        <taxon>malvids</taxon>
        <taxon>Malvales</taxon>
        <taxon>Malvaceae</taxon>
        <taxon>Malvoideae</taxon>
        <taxon>Hibiscus</taxon>
    </lineage>
</organism>
<evidence type="ECO:0000256" key="1">
    <source>
        <dbReference type="SAM" id="MobiDB-lite"/>
    </source>
</evidence>
<accession>A0ABR2GER1</accession>
<proteinExistence type="predicted"/>
<sequence length="224" mass="25809">MEEPKVHESLEDMEAPEGRKVSKRRKSIKYEANDVEDASVSNFRGKIEDDVANLVNEINWLPCRNIGDMSSPRDNIERMYATNKILLLPYSKHPKVRESFKVLYVVIPYGIGEAEQAYCDYLWNIPLPQVHIVITLDNISSTIRDIDMLQHKEWVGDTIIDMNSFFETRNEAKVKTKRHAFMPYYVQNTFVKMGAKNVIAAGFAKFSKATLMFYGNMTGCNIVR</sequence>
<keyword evidence="3" id="KW-1185">Reference proteome</keyword>
<dbReference type="SUPFAM" id="SSF54001">
    <property type="entry name" value="Cysteine proteinases"/>
    <property type="match status" value="1"/>
</dbReference>